<proteinExistence type="predicted"/>
<dbReference type="EMBL" id="MPUH01000201">
    <property type="protein sequence ID" value="OMJ86596.1"/>
    <property type="molecule type" value="Genomic_DNA"/>
</dbReference>
<protein>
    <submittedName>
        <fullName evidence="7">Uncharacterized protein</fullName>
    </submittedName>
</protein>
<name>A0A1R2CC81_9CILI</name>
<gene>
    <name evidence="7" type="ORF">SteCoe_11886</name>
</gene>
<dbReference type="PROSITE" id="PS50294">
    <property type="entry name" value="WD_REPEATS_REGION"/>
    <property type="match status" value="3"/>
</dbReference>
<dbReference type="OrthoDB" id="674604at2759"/>
<evidence type="ECO:0000256" key="1">
    <source>
        <dbReference type="ARBA" id="ARBA00004604"/>
    </source>
</evidence>
<dbReference type="PROSITE" id="PS50082">
    <property type="entry name" value="WD_REPEATS_2"/>
    <property type="match status" value="5"/>
</dbReference>
<feature type="repeat" description="WD" evidence="5">
    <location>
        <begin position="339"/>
        <end position="361"/>
    </location>
</feature>
<evidence type="ECO:0000256" key="3">
    <source>
        <dbReference type="ARBA" id="ARBA00022737"/>
    </source>
</evidence>
<reference evidence="7 8" key="1">
    <citation type="submission" date="2016-11" db="EMBL/GenBank/DDBJ databases">
        <title>The macronuclear genome of Stentor coeruleus: a giant cell with tiny introns.</title>
        <authorList>
            <person name="Slabodnick M."/>
            <person name="Ruby J.G."/>
            <person name="Reiff S.B."/>
            <person name="Swart E.C."/>
            <person name="Gosai S."/>
            <person name="Prabakaran S."/>
            <person name="Witkowska E."/>
            <person name="Larue G.E."/>
            <person name="Fisher S."/>
            <person name="Freeman R.M."/>
            <person name="Gunawardena J."/>
            <person name="Chu W."/>
            <person name="Stover N.A."/>
            <person name="Gregory B.D."/>
            <person name="Nowacki M."/>
            <person name="Derisi J."/>
            <person name="Roy S.W."/>
            <person name="Marshall W.F."/>
            <person name="Sood P."/>
        </authorList>
    </citation>
    <scope>NUCLEOTIDE SEQUENCE [LARGE SCALE GENOMIC DNA]</scope>
    <source>
        <strain evidence="7">WM001</strain>
    </source>
</reference>
<keyword evidence="2 5" id="KW-0853">WD repeat</keyword>
<dbReference type="InterPro" id="IPR001680">
    <property type="entry name" value="WD40_rpt"/>
</dbReference>
<dbReference type="SMART" id="SM00320">
    <property type="entry name" value="WD40"/>
    <property type="match status" value="9"/>
</dbReference>
<evidence type="ECO:0000313" key="7">
    <source>
        <dbReference type="EMBL" id="OMJ86596.1"/>
    </source>
</evidence>
<dbReference type="AlphaFoldDB" id="A0A1R2CC81"/>
<organism evidence="7 8">
    <name type="scientific">Stentor coeruleus</name>
    <dbReference type="NCBI Taxonomy" id="5963"/>
    <lineage>
        <taxon>Eukaryota</taxon>
        <taxon>Sar</taxon>
        <taxon>Alveolata</taxon>
        <taxon>Ciliophora</taxon>
        <taxon>Postciliodesmatophora</taxon>
        <taxon>Heterotrichea</taxon>
        <taxon>Heterotrichida</taxon>
        <taxon>Stentoridae</taxon>
        <taxon>Stentor</taxon>
    </lineage>
</organism>
<dbReference type="PROSITE" id="PS00678">
    <property type="entry name" value="WD_REPEATS_1"/>
    <property type="match status" value="1"/>
</dbReference>
<sequence length="703" mass="79193">MPDKEFIQKDCDLINFSSENSHKGDITCLLYEERLYDGLIVSGSADSKIKIWVKNMQGKSKKYICCQTLVDHNGTILAMAISGQTNIIASSSTDSTIKIWRKQTGRELLLYPFYVCIQTLTEHLSLKSHDTLSKGVWVSALVWKEGDEIRLLAGDSKGTINIYKLDDNWREHMNFSLEKTGGEYHNLIISQLLLVPQENFLFSISFDQYFKGLDATNGNEFVTVRNLNRCYFTALVWDYPAHELIAGDEKGYVGVWNVYHERPLFWGKLFKEDLKIICLTLRESRKELVVTTESLIEVFQIKRGQSSHDIQGHEGPILAIHAQEAHQIHRLHSNNKPRFITSSIDNTIKVWDLSDLSVTTSMSAPAKAEISCMCFLSMSSLIATGHENGSIMLWNPEIHESVRLKCDPEYAHSNTVTAVAQALYKGDIEYLLSVGYDARICIWEITEKNSAFKQAVDGSAGITVAPSLRNHVQTNTNQPGNELLCVIYDPLRENIIAGVNSGLIKLVSIQSTDENKVLAGHLDSVISLALELNILFSGSDDKTIRLWDLQSCEALSIVLNGHTSPVRYLMVIFESGHLVSCGHDGKLLLWKTNNYTLAKTVQRTDQLSCLAFLSLQNIILIGTEQSTIITVPIKPKYGNPKGLNLTVNKAEVHMEKKIKMKRGEAVEMNDDTRSIQSEDLQEEYPDPSEELLKKIYNRNKNKK</sequence>
<dbReference type="PANTHER" id="PTHR19848">
    <property type="entry name" value="WD40 REPEAT PROTEIN"/>
    <property type="match status" value="1"/>
</dbReference>
<keyword evidence="3" id="KW-0677">Repeat</keyword>
<dbReference type="SUPFAM" id="SSF50978">
    <property type="entry name" value="WD40 repeat-like"/>
    <property type="match status" value="2"/>
</dbReference>
<dbReference type="InterPro" id="IPR036322">
    <property type="entry name" value="WD40_repeat_dom_sf"/>
</dbReference>
<feature type="repeat" description="WD" evidence="5">
    <location>
        <begin position="19"/>
        <end position="52"/>
    </location>
</feature>
<feature type="repeat" description="WD" evidence="5">
    <location>
        <begin position="518"/>
        <end position="557"/>
    </location>
</feature>
<keyword evidence="4" id="KW-0539">Nucleus</keyword>
<accession>A0A1R2CC81</accession>
<feature type="compositionally biased region" description="Acidic residues" evidence="6">
    <location>
        <begin position="679"/>
        <end position="689"/>
    </location>
</feature>
<dbReference type="InterPro" id="IPR020472">
    <property type="entry name" value="WD40_PAC1"/>
</dbReference>
<feature type="region of interest" description="Disordered" evidence="6">
    <location>
        <begin position="665"/>
        <end position="703"/>
    </location>
</feature>
<dbReference type="Pfam" id="PF00400">
    <property type="entry name" value="WD40"/>
    <property type="match status" value="6"/>
</dbReference>
<dbReference type="Gene3D" id="2.130.10.10">
    <property type="entry name" value="YVTN repeat-like/Quinoprotein amine dehydrogenase"/>
    <property type="match status" value="3"/>
</dbReference>
<comment type="caution">
    <text evidence="7">The sequence shown here is derived from an EMBL/GenBank/DDBJ whole genome shotgun (WGS) entry which is preliminary data.</text>
</comment>
<comment type="subcellular location">
    <subcellularLocation>
        <location evidence="1">Nucleus</location>
        <location evidence="1">Nucleolus</location>
    </subcellularLocation>
</comment>
<evidence type="ECO:0000256" key="5">
    <source>
        <dbReference type="PROSITE-ProRule" id="PRU00221"/>
    </source>
</evidence>
<feature type="repeat" description="WD" evidence="5">
    <location>
        <begin position="69"/>
        <end position="110"/>
    </location>
</feature>
<dbReference type="PANTHER" id="PTHR19848:SF0">
    <property type="entry name" value="NOTCHLESS PROTEIN HOMOLOG 1"/>
    <property type="match status" value="1"/>
</dbReference>
<dbReference type="PRINTS" id="PR00320">
    <property type="entry name" value="GPROTEINBRPT"/>
</dbReference>
<evidence type="ECO:0000256" key="6">
    <source>
        <dbReference type="SAM" id="MobiDB-lite"/>
    </source>
</evidence>
<evidence type="ECO:0000256" key="4">
    <source>
        <dbReference type="ARBA" id="ARBA00023242"/>
    </source>
</evidence>
<keyword evidence="8" id="KW-1185">Reference proteome</keyword>
<dbReference type="Proteomes" id="UP000187209">
    <property type="component" value="Unassembled WGS sequence"/>
</dbReference>
<dbReference type="InterPro" id="IPR015943">
    <property type="entry name" value="WD40/YVTN_repeat-like_dom_sf"/>
</dbReference>
<evidence type="ECO:0000256" key="2">
    <source>
        <dbReference type="ARBA" id="ARBA00022574"/>
    </source>
</evidence>
<feature type="repeat" description="WD" evidence="5">
    <location>
        <begin position="559"/>
        <end position="600"/>
    </location>
</feature>
<dbReference type="InterPro" id="IPR019775">
    <property type="entry name" value="WD40_repeat_CS"/>
</dbReference>
<evidence type="ECO:0000313" key="8">
    <source>
        <dbReference type="Proteomes" id="UP000187209"/>
    </source>
</evidence>